<proteinExistence type="predicted"/>
<dbReference type="InterPro" id="IPR036236">
    <property type="entry name" value="Znf_C2H2_sf"/>
</dbReference>
<feature type="compositionally biased region" description="Low complexity" evidence="2">
    <location>
        <begin position="620"/>
        <end position="641"/>
    </location>
</feature>
<feature type="compositionally biased region" description="Low complexity" evidence="2">
    <location>
        <begin position="245"/>
        <end position="255"/>
    </location>
</feature>
<evidence type="ECO:0000256" key="1">
    <source>
        <dbReference type="PROSITE-ProRule" id="PRU00042"/>
    </source>
</evidence>
<feature type="compositionally biased region" description="Basic and acidic residues" evidence="2">
    <location>
        <begin position="645"/>
        <end position="656"/>
    </location>
</feature>
<dbReference type="AlphaFoldDB" id="A0A9P5SQU8"/>
<dbReference type="GO" id="GO:0000981">
    <property type="term" value="F:DNA-binding transcription factor activity, RNA polymerase II-specific"/>
    <property type="evidence" value="ECO:0007669"/>
    <property type="project" value="InterPro"/>
</dbReference>
<dbReference type="InterPro" id="IPR036864">
    <property type="entry name" value="Zn2-C6_fun-type_DNA-bd_sf"/>
</dbReference>
<feature type="region of interest" description="Disordered" evidence="2">
    <location>
        <begin position="618"/>
        <end position="669"/>
    </location>
</feature>
<keyword evidence="1" id="KW-0479">Metal-binding</keyword>
<feature type="compositionally biased region" description="Basic and acidic residues" evidence="2">
    <location>
        <begin position="283"/>
        <end position="301"/>
    </location>
</feature>
<gene>
    <name evidence="5" type="ORF">BG006_011306</name>
</gene>
<dbReference type="SMART" id="SM00355">
    <property type="entry name" value="ZnF_C2H2"/>
    <property type="match status" value="2"/>
</dbReference>
<organism evidence="5 6">
    <name type="scientific">Podila minutissima</name>
    <dbReference type="NCBI Taxonomy" id="64525"/>
    <lineage>
        <taxon>Eukaryota</taxon>
        <taxon>Fungi</taxon>
        <taxon>Fungi incertae sedis</taxon>
        <taxon>Mucoromycota</taxon>
        <taxon>Mortierellomycotina</taxon>
        <taxon>Mortierellomycetes</taxon>
        <taxon>Mortierellales</taxon>
        <taxon>Mortierellaceae</taxon>
        <taxon>Podila</taxon>
    </lineage>
</organism>
<evidence type="ECO:0000259" key="3">
    <source>
        <dbReference type="PROSITE" id="PS50048"/>
    </source>
</evidence>
<feature type="compositionally biased region" description="Basic and acidic residues" evidence="2">
    <location>
        <begin position="510"/>
        <end position="521"/>
    </location>
</feature>
<feature type="domain" description="Zn(2)-C6 fungal-type" evidence="3">
    <location>
        <begin position="73"/>
        <end position="105"/>
    </location>
</feature>
<feature type="region of interest" description="Disordered" evidence="2">
    <location>
        <begin position="1"/>
        <end position="72"/>
    </location>
</feature>
<feature type="compositionally biased region" description="Low complexity" evidence="2">
    <location>
        <begin position="311"/>
        <end position="329"/>
    </location>
</feature>
<dbReference type="Gene3D" id="4.10.240.10">
    <property type="entry name" value="Zn(2)-C6 fungal-type DNA-binding domain"/>
    <property type="match status" value="1"/>
</dbReference>
<feature type="region of interest" description="Disordered" evidence="2">
    <location>
        <begin position="86"/>
        <end position="347"/>
    </location>
</feature>
<keyword evidence="1" id="KW-0863">Zinc-finger</keyword>
<feature type="compositionally biased region" description="Polar residues" evidence="2">
    <location>
        <begin position="196"/>
        <end position="211"/>
    </location>
</feature>
<feature type="region of interest" description="Disordered" evidence="2">
    <location>
        <begin position="439"/>
        <end position="534"/>
    </location>
</feature>
<dbReference type="PROSITE" id="PS00028">
    <property type="entry name" value="ZINC_FINGER_C2H2_1"/>
    <property type="match status" value="2"/>
</dbReference>
<comment type="caution">
    <text evidence="5">The sequence shown here is derived from an EMBL/GenBank/DDBJ whole genome shotgun (WGS) entry which is preliminary data.</text>
</comment>
<dbReference type="Pfam" id="PF00172">
    <property type="entry name" value="Zn_clus"/>
    <property type="match status" value="1"/>
</dbReference>
<feature type="domain" description="C2H2-type" evidence="4">
    <location>
        <begin position="565"/>
        <end position="595"/>
    </location>
</feature>
<feature type="compositionally biased region" description="Low complexity" evidence="2">
    <location>
        <begin position="522"/>
        <end position="534"/>
    </location>
</feature>
<evidence type="ECO:0000259" key="4">
    <source>
        <dbReference type="PROSITE" id="PS50157"/>
    </source>
</evidence>
<keyword evidence="1" id="KW-0862">Zinc</keyword>
<dbReference type="PROSITE" id="PS50157">
    <property type="entry name" value="ZINC_FINGER_C2H2_2"/>
    <property type="match status" value="2"/>
</dbReference>
<name>A0A9P5SQU8_9FUNG</name>
<feature type="compositionally biased region" description="Low complexity" evidence="2">
    <location>
        <begin position="216"/>
        <end position="235"/>
    </location>
</feature>
<dbReference type="SUPFAM" id="SSF57667">
    <property type="entry name" value="beta-beta-alpha zinc fingers"/>
    <property type="match status" value="1"/>
</dbReference>
<dbReference type="CDD" id="cd00067">
    <property type="entry name" value="GAL4"/>
    <property type="match status" value="1"/>
</dbReference>
<dbReference type="InterPro" id="IPR001138">
    <property type="entry name" value="Zn2Cys6_DnaBD"/>
</dbReference>
<dbReference type="SMART" id="SM00066">
    <property type="entry name" value="GAL4"/>
    <property type="match status" value="1"/>
</dbReference>
<feature type="compositionally biased region" description="Low complexity" evidence="2">
    <location>
        <begin position="34"/>
        <end position="72"/>
    </location>
</feature>
<dbReference type="EMBL" id="JAAAUY010000096">
    <property type="protein sequence ID" value="KAF9335535.1"/>
    <property type="molecule type" value="Genomic_DNA"/>
</dbReference>
<dbReference type="SUPFAM" id="SSF57701">
    <property type="entry name" value="Zn2/Cys6 DNA-binding domain"/>
    <property type="match status" value="1"/>
</dbReference>
<accession>A0A9P5SQU8</accession>
<dbReference type="Proteomes" id="UP000696485">
    <property type="component" value="Unassembled WGS sequence"/>
</dbReference>
<dbReference type="InterPro" id="IPR013087">
    <property type="entry name" value="Znf_C2H2_type"/>
</dbReference>
<evidence type="ECO:0000313" key="5">
    <source>
        <dbReference type="EMBL" id="KAF9335535.1"/>
    </source>
</evidence>
<protein>
    <submittedName>
        <fullName evidence="5">Uncharacterized protein</fullName>
    </submittedName>
</protein>
<reference evidence="5" key="1">
    <citation type="journal article" date="2020" name="Fungal Divers.">
        <title>Resolving the Mortierellaceae phylogeny through synthesis of multi-gene phylogenetics and phylogenomics.</title>
        <authorList>
            <person name="Vandepol N."/>
            <person name="Liber J."/>
            <person name="Desiro A."/>
            <person name="Na H."/>
            <person name="Kennedy M."/>
            <person name="Barry K."/>
            <person name="Grigoriev I.V."/>
            <person name="Miller A.N."/>
            <person name="O'Donnell K."/>
            <person name="Stajich J.E."/>
            <person name="Bonito G."/>
        </authorList>
    </citation>
    <scope>NUCLEOTIDE SEQUENCE</scope>
    <source>
        <strain evidence="5">NVP1</strain>
    </source>
</reference>
<evidence type="ECO:0000256" key="2">
    <source>
        <dbReference type="SAM" id="MobiDB-lite"/>
    </source>
</evidence>
<feature type="compositionally biased region" description="Polar residues" evidence="2">
    <location>
        <begin position="440"/>
        <end position="455"/>
    </location>
</feature>
<dbReference type="PROSITE" id="PS50048">
    <property type="entry name" value="ZN2_CY6_FUNGAL_2"/>
    <property type="match status" value="1"/>
</dbReference>
<sequence>MTFNPELITQDPPQTEPVESSDLDTPLQTRYHTSSELPSTSSTPAPTTKAGPSSSPLRGARGPVGPRPGVYRPCARCRVKKTKCDKAKPTCSSCQKGGPGVTCIYDNDEPSDGSPPTTPVPPKIVGKSPATTSKATAFKPDSNGSRTARSTKGKPSKDTPTASTGRVKSEPEVPKAPSATGPPQKKHKSSLGTGGSAMNPSPLRTSITTIKLPTKTASSSASTTPSTSTTSTPTTNGQGSKRKASISSTSPTSKPTHTRSNSRSKAEIKINEDVDMDEVTDLSVKEKEANEKDDTPLKEEPTTSPTDTNLEKTLSSTSTSSANPSTVPTFRPKKHPTASISVPIGGSAGTYNYGQAKIIGELNASRPTPPFVIDKNQKARKWGRSPAVIQTLGGEVALPLWTSSQEMLLNDPRPAFVQRPVPTSSRPGTNLARLAVLRQMDNNNNSTTPERGNTPESKEGSPAPQPAGIKKKRGPRKHDGVGRPESGTSPIALKKSLKRARTESGASGTDHLEDALREHSVRSTPTPAPSSRPRTFACSFEGCGKSFMDKFHLDKHENRHVTEEIVCGIDGCTKAYNSISTVRRHQSIMHKDKKLQAEEARAAAAAAAGTQVVKKKKSMLSKTKMASPSHSMSASSTRASSPKAFEVRHEHHQHSEAEDETEHLPIMVD</sequence>
<keyword evidence="6" id="KW-1185">Reference proteome</keyword>
<dbReference type="Gene3D" id="3.30.160.60">
    <property type="entry name" value="Classic Zinc Finger"/>
    <property type="match status" value="1"/>
</dbReference>
<dbReference type="GO" id="GO:0008270">
    <property type="term" value="F:zinc ion binding"/>
    <property type="evidence" value="ECO:0007669"/>
    <property type="project" value="UniProtKB-KW"/>
</dbReference>
<evidence type="ECO:0000313" key="6">
    <source>
        <dbReference type="Proteomes" id="UP000696485"/>
    </source>
</evidence>
<feature type="domain" description="C2H2-type" evidence="4">
    <location>
        <begin position="536"/>
        <end position="565"/>
    </location>
</feature>